<protein>
    <submittedName>
        <fullName evidence="2">Uncharacterized protein</fullName>
    </submittedName>
</protein>
<reference evidence="2 3" key="1">
    <citation type="journal article" date="2024" name="Chem. Sci.">
        <title>Discovery of megapolipeptins by genome mining of a Burkholderiales bacteria collection.</title>
        <authorList>
            <person name="Paulo B.S."/>
            <person name="Recchia M.J.J."/>
            <person name="Lee S."/>
            <person name="Fergusson C.H."/>
            <person name="Romanowski S.B."/>
            <person name="Hernandez A."/>
            <person name="Krull N."/>
            <person name="Liu D.Y."/>
            <person name="Cavanagh H."/>
            <person name="Bos A."/>
            <person name="Gray C.A."/>
            <person name="Murphy B.T."/>
            <person name="Linington R.G."/>
            <person name="Eustaquio A.S."/>
        </authorList>
    </citation>
    <scope>NUCLEOTIDE SEQUENCE [LARGE SCALE GENOMIC DNA]</scope>
    <source>
        <strain evidence="2 3">RL21-008-BIB-A</strain>
    </source>
</reference>
<proteinExistence type="predicted"/>
<dbReference type="PROSITE" id="PS51257">
    <property type="entry name" value="PROKAR_LIPOPROTEIN"/>
    <property type="match status" value="1"/>
</dbReference>
<comment type="caution">
    <text evidence="2">The sequence shown here is derived from an EMBL/GenBank/DDBJ whole genome shotgun (WGS) entry which is preliminary data.</text>
</comment>
<feature type="signal peptide" evidence="1">
    <location>
        <begin position="1"/>
        <end position="22"/>
    </location>
</feature>
<evidence type="ECO:0000313" key="3">
    <source>
        <dbReference type="Proteomes" id="UP001629246"/>
    </source>
</evidence>
<evidence type="ECO:0000256" key="1">
    <source>
        <dbReference type="SAM" id="SignalP"/>
    </source>
</evidence>
<organism evidence="2 3">
    <name type="scientific">Herbaspirillum lusitanum</name>
    <dbReference type="NCBI Taxonomy" id="213312"/>
    <lineage>
        <taxon>Bacteria</taxon>
        <taxon>Pseudomonadati</taxon>
        <taxon>Pseudomonadota</taxon>
        <taxon>Betaproteobacteria</taxon>
        <taxon>Burkholderiales</taxon>
        <taxon>Oxalobacteraceae</taxon>
        <taxon>Herbaspirillum</taxon>
    </lineage>
</organism>
<feature type="chain" id="PRO_5045970754" evidence="1">
    <location>
        <begin position="23"/>
        <end position="49"/>
    </location>
</feature>
<keyword evidence="3" id="KW-1185">Reference proteome</keyword>
<dbReference type="Proteomes" id="UP001629246">
    <property type="component" value="Unassembled WGS sequence"/>
</dbReference>
<dbReference type="EMBL" id="JAQQFM010000005">
    <property type="protein sequence ID" value="MFL9925165.1"/>
    <property type="molecule type" value="Genomic_DNA"/>
</dbReference>
<gene>
    <name evidence="2" type="ORF">PQR62_12885</name>
</gene>
<dbReference type="RefSeq" id="WP_408158348.1">
    <property type="nucleotide sequence ID" value="NZ_JAQQFM010000005.1"/>
</dbReference>
<accession>A0ABW9A9U5</accession>
<name>A0ABW9A9U5_9BURK</name>
<evidence type="ECO:0000313" key="2">
    <source>
        <dbReference type="EMBL" id="MFL9925165.1"/>
    </source>
</evidence>
<keyword evidence="1" id="KW-0732">Signal</keyword>
<sequence>MRIHLAFFAIIAGLFVTSGACAADMVTPASIDWDLWGEWLREAVRMPIG</sequence>